<evidence type="ECO:0000313" key="3">
    <source>
        <dbReference type="Proteomes" id="UP000648239"/>
    </source>
</evidence>
<gene>
    <name evidence="2" type="ORF">IFK94_00865</name>
</gene>
<comment type="caution">
    <text evidence="2">The sequence shown here is derived from an EMBL/GenBank/DDBJ whole genome shotgun (WGS) entry which is preliminary data.</text>
</comment>
<organism evidence="2 3">
    <name type="scientific">Candidatus Polarisedimenticola svalbardensis</name>
    <dbReference type="NCBI Taxonomy" id="2886004"/>
    <lineage>
        <taxon>Bacteria</taxon>
        <taxon>Pseudomonadati</taxon>
        <taxon>Acidobacteriota</taxon>
        <taxon>Candidatus Polarisedimenticolia</taxon>
        <taxon>Candidatus Polarisedimenticolales</taxon>
        <taxon>Candidatus Polarisedimenticolaceae</taxon>
        <taxon>Candidatus Polarisedimenticola</taxon>
    </lineage>
</organism>
<protein>
    <recommendedName>
        <fullName evidence="4">DUF2628 domain-containing protein</fullName>
    </recommendedName>
</protein>
<proteinExistence type="predicted"/>
<keyword evidence="1" id="KW-0472">Membrane</keyword>
<sequence>MAWLVVLWAATRVALEMIPWSPWTNLLVSMVISLGPAVFIGMKANGWYRKHLEKQGFRFQTSGDESTVEKFIIDQYAEAEE</sequence>
<keyword evidence="1" id="KW-1133">Transmembrane helix</keyword>
<dbReference type="AlphaFoldDB" id="A0A8J6XQI4"/>
<accession>A0A8J6XQI4</accession>
<evidence type="ECO:0000313" key="2">
    <source>
        <dbReference type="EMBL" id="MBD3866652.1"/>
    </source>
</evidence>
<evidence type="ECO:0000256" key="1">
    <source>
        <dbReference type="SAM" id="Phobius"/>
    </source>
</evidence>
<evidence type="ECO:0008006" key="4">
    <source>
        <dbReference type="Google" id="ProtNLM"/>
    </source>
</evidence>
<dbReference type="EMBL" id="JACXWD010000002">
    <property type="protein sequence ID" value="MBD3866652.1"/>
    <property type="molecule type" value="Genomic_DNA"/>
</dbReference>
<reference evidence="2 3" key="1">
    <citation type="submission" date="2020-08" db="EMBL/GenBank/DDBJ databases">
        <title>Acidobacteriota in marine sediments use diverse sulfur dissimilation pathways.</title>
        <authorList>
            <person name="Wasmund K."/>
        </authorList>
    </citation>
    <scope>NUCLEOTIDE SEQUENCE [LARGE SCALE GENOMIC DNA]</scope>
    <source>
        <strain evidence="2">MAG AM4</strain>
    </source>
</reference>
<feature type="transmembrane region" description="Helical" evidence="1">
    <location>
        <begin position="24"/>
        <end position="42"/>
    </location>
</feature>
<dbReference type="Proteomes" id="UP000648239">
    <property type="component" value="Unassembled WGS sequence"/>
</dbReference>
<name>A0A8J6XQI4_9BACT</name>
<keyword evidence="1" id="KW-0812">Transmembrane</keyword>